<evidence type="ECO:0000313" key="9">
    <source>
        <dbReference type="Proteomes" id="UP000054408"/>
    </source>
</evidence>
<feature type="compositionally biased region" description="Basic residues" evidence="7">
    <location>
        <begin position="248"/>
        <end position="257"/>
    </location>
</feature>
<dbReference type="GO" id="GO:0032472">
    <property type="term" value="P:Golgi calcium ion transport"/>
    <property type="evidence" value="ECO:0007669"/>
    <property type="project" value="TreeGrafter"/>
</dbReference>
<dbReference type="Pfam" id="PF01169">
    <property type="entry name" value="GDT1"/>
    <property type="match status" value="2"/>
</dbReference>
<evidence type="ECO:0000256" key="1">
    <source>
        <dbReference type="ARBA" id="ARBA00004141"/>
    </source>
</evidence>
<comment type="similarity">
    <text evidence="2 6">Belongs to the GDT1 family.</text>
</comment>
<feature type="transmembrane region" description="Helical" evidence="6">
    <location>
        <begin position="170"/>
        <end position="187"/>
    </location>
</feature>
<keyword evidence="5 6" id="KW-0472">Membrane</keyword>
<feature type="signal peptide" evidence="6">
    <location>
        <begin position="1"/>
        <end position="25"/>
    </location>
</feature>
<dbReference type="GO" id="GO:0005794">
    <property type="term" value="C:Golgi apparatus"/>
    <property type="evidence" value="ECO:0007669"/>
    <property type="project" value="TreeGrafter"/>
</dbReference>
<dbReference type="OMA" id="MIFLGEW"/>
<name>A0A0L0D8S5_THETB</name>
<protein>
    <recommendedName>
        <fullName evidence="6">GDT1 family protein</fullName>
    </recommendedName>
</protein>
<dbReference type="AlphaFoldDB" id="A0A0L0D8S5"/>
<dbReference type="GO" id="GO:0016020">
    <property type="term" value="C:membrane"/>
    <property type="evidence" value="ECO:0007669"/>
    <property type="project" value="UniProtKB-SubCell"/>
</dbReference>
<keyword evidence="4 6" id="KW-1133">Transmembrane helix</keyword>
<evidence type="ECO:0000256" key="6">
    <source>
        <dbReference type="RuleBase" id="RU365102"/>
    </source>
</evidence>
<dbReference type="Proteomes" id="UP000054408">
    <property type="component" value="Unassembled WGS sequence"/>
</dbReference>
<evidence type="ECO:0000256" key="2">
    <source>
        <dbReference type="ARBA" id="ARBA00009190"/>
    </source>
</evidence>
<dbReference type="PANTHER" id="PTHR12608">
    <property type="entry name" value="TRANSMEMBRANE PROTEIN HTP-1 RELATED"/>
    <property type="match status" value="1"/>
</dbReference>
<feature type="region of interest" description="Disordered" evidence="7">
    <location>
        <begin position="235"/>
        <end position="257"/>
    </location>
</feature>
<dbReference type="GO" id="GO:0005384">
    <property type="term" value="F:manganese ion transmembrane transporter activity"/>
    <property type="evidence" value="ECO:0007669"/>
    <property type="project" value="TreeGrafter"/>
</dbReference>
<dbReference type="RefSeq" id="XP_013759175.1">
    <property type="nucleotide sequence ID" value="XM_013903721.1"/>
</dbReference>
<feature type="chain" id="PRO_5005537359" description="GDT1 family protein" evidence="6">
    <location>
        <begin position="26"/>
        <end position="362"/>
    </location>
</feature>
<dbReference type="GeneID" id="25563492"/>
<feature type="transmembrane region" description="Helical" evidence="6">
    <location>
        <begin position="138"/>
        <end position="158"/>
    </location>
</feature>
<keyword evidence="3 6" id="KW-0812">Transmembrane</keyword>
<dbReference type="OrthoDB" id="442680at2759"/>
<dbReference type="InterPro" id="IPR049555">
    <property type="entry name" value="GDT1-like_CS"/>
</dbReference>
<dbReference type="eggNOG" id="KOG2881">
    <property type="taxonomic scope" value="Eukaryota"/>
</dbReference>
<dbReference type="PANTHER" id="PTHR12608:SF1">
    <property type="entry name" value="TRANSMEMBRANE PROTEIN 165"/>
    <property type="match status" value="1"/>
</dbReference>
<comment type="subcellular location">
    <subcellularLocation>
        <location evidence="1 6">Membrane</location>
        <topology evidence="1 6">Multi-pass membrane protein</topology>
    </subcellularLocation>
</comment>
<proteinExistence type="inferred from homology"/>
<evidence type="ECO:0000313" key="8">
    <source>
        <dbReference type="EMBL" id="KNC47693.1"/>
    </source>
</evidence>
<feature type="compositionally biased region" description="Basic and acidic residues" evidence="7">
    <location>
        <begin position="58"/>
        <end position="70"/>
    </location>
</feature>
<evidence type="ECO:0000256" key="5">
    <source>
        <dbReference type="ARBA" id="ARBA00023136"/>
    </source>
</evidence>
<gene>
    <name evidence="8" type="ORF">AMSG_03925</name>
</gene>
<organism evidence="8 9">
    <name type="scientific">Thecamonas trahens ATCC 50062</name>
    <dbReference type="NCBI Taxonomy" id="461836"/>
    <lineage>
        <taxon>Eukaryota</taxon>
        <taxon>Apusozoa</taxon>
        <taxon>Apusomonadida</taxon>
        <taxon>Apusomonadidae</taxon>
        <taxon>Thecamonas</taxon>
    </lineage>
</organism>
<evidence type="ECO:0000256" key="4">
    <source>
        <dbReference type="ARBA" id="ARBA00022989"/>
    </source>
</evidence>
<dbReference type="STRING" id="461836.A0A0L0D8S5"/>
<reference evidence="8 9" key="1">
    <citation type="submission" date="2010-05" db="EMBL/GenBank/DDBJ databases">
        <title>The Genome Sequence of Thecamonas trahens ATCC 50062.</title>
        <authorList>
            <consortium name="The Broad Institute Genome Sequencing Platform"/>
            <person name="Russ C."/>
            <person name="Cuomo C."/>
            <person name="Shea T."/>
            <person name="Young S.K."/>
            <person name="Zeng Q."/>
            <person name="Koehrsen M."/>
            <person name="Haas B."/>
            <person name="Borodovsky M."/>
            <person name="Guigo R."/>
            <person name="Alvarado L."/>
            <person name="Berlin A."/>
            <person name="Bochicchio J."/>
            <person name="Borenstein D."/>
            <person name="Chapman S."/>
            <person name="Chen Z."/>
            <person name="Freedman E."/>
            <person name="Gellesch M."/>
            <person name="Goldberg J."/>
            <person name="Griggs A."/>
            <person name="Gujja S."/>
            <person name="Heilman E."/>
            <person name="Heiman D."/>
            <person name="Hepburn T."/>
            <person name="Howarth C."/>
            <person name="Jen D."/>
            <person name="Larson L."/>
            <person name="Mehta T."/>
            <person name="Park D."/>
            <person name="Pearson M."/>
            <person name="Roberts A."/>
            <person name="Saif S."/>
            <person name="Shenoy N."/>
            <person name="Sisk P."/>
            <person name="Stolte C."/>
            <person name="Sykes S."/>
            <person name="Thomson T."/>
            <person name="Walk T."/>
            <person name="White J."/>
            <person name="Yandava C."/>
            <person name="Burger G."/>
            <person name="Gray M.W."/>
            <person name="Holland P.W.H."/>
            <person name="King N."/>
            <person name="Lang F.B.F."/>
            <person name="Roger A.J."/>
            <person name="Ruiz-Trillo I."/>
            <person name="Lander E."/>
            <person name="Nusbaum C."/>
        </authorList>
    </citation>
    <scope>NUCLEOTIDE SEQUENCE [LARGE SCALE GENOMIC DNA]</scope>
    <source>
        <strain evidence="8 9">ATCC 50062</strain>
    </source>
</reference>
<accession>A0A0L0D8S5</accession>
<evidence type="ECO:0000256" key="7">
    <source>
        <dbReference type="SAM" id="MobiDB-lite"/>
    </source>
</evidence>
<dbReference type="EMBL" id="GL349448">
    <property type="protein sequence ID" value="KNC47693.1"/>
    <property type="molecule type" value="Genomic_DNA"/>
</dbReference>
<keyword evidence="9" id="KW-1185">Reference proteome</keyword>
<sequence>MRMTVRKNVVVVGMVLCLMAVGMLAEAAATAGPGRAAGGTPPMSKADGMGKSKSKSKTVGDDGGRVDRRRGGGAVSGGSKDGDVVGSAKGSSQTAAAANDDDGFVASSMAALSMIIVSEIGDKTFFIACILSMRHPRMIIFLAALAALGFMTAISAAMGWVVPLLVPREYTHWIATILFAIFGVRLLKEAHEMQGDEENDELIEVQDELREKHLMSSDSEEADVEAGLAGGATNFGISLQDAGPGTPRRPRSGKKARKGSAAPWYAMLVSPIFAQCFLLTLLAEWGDRSQIATIIMAASRNPYGVTFGGTLGHALCTGVAVVGGQVLSERISVKSVSYVGGALFVLFAITSLVQGPDDGGSV</sequence>
<dbReference type="GO" id="GO:0015085">
    <property type="term" value="F:calcium ion transmembrane transporter activity"/>
    <property type="evidence" value="ECO:0007669"/>
    <property type="project" value="TreeGrafter"/>
</dbReference>
<feature type="transmembrane region" description="Helical" evidence="6">
    <location>
        <begin position="109"/>
        <end position="131"/>
    </location>
</feature>
<feature type="transmembrane region" description="Helical" evidence="6">
    <location>
        <begin position="335"/>
        <end position="353"/>
    </location>
</feature>
<feature type="transmembrane region" description="Helical" evidence="6">
    <location>
        <begin position="303"/>
        <end position="323"/>
    </location>
</feature>
<evidence type="ECO:0000256" key="3">
    <source>
        <dbReference type="ARBA" id="ARBA00022692"/>
    </source>
</evidence>
<dbReference type="InterPro" id="IPR001727">
    <property type="entry name" value="GDT1-like"/>
</dbReference>
<feature type="region of interest" description="Disordered" evidence="7">
    <location>
        <begin position="31"/>
        <end position="88"/>
    </location>
</feature>
<dbReference type="PROSITE" id="PS01214">
    <property type="entry name" value="UPF0016"/>
    <property type="match status" value="1"/>
</dbReference>
<dbReference type="GO" id="GO:0032468">
    <property type="term" value="P:Golgi calcium ion homeostasis"/>
    <property type="evidence" value="ECO:0007669"/>
    <property type="project" value="TreeGrafter"/>
</dbReference>
<keyword evidence="6" id="KW-0732">Signal</keyword>
<feature type="transmembrane region" description="Helical" evidence="6">
    <location>
        <begin position="264"/>
        <end position="283"/>
    </location>
</feature>